<evidence type="ECO:0000313" key="13">
    <source>
        <dbReference type="EMBL" id="MBB5173272.1"/>
    </source>
</evidence>
<proteinExistence type="inferred from homology"/>
<feature type="transmembrane region" description="Helical" evidence="12">
    <location>
        <begin position="219"/>
        <end position="238"/>
    </location>
</feature>
<dbReference type="GO" id="GO:0016682">
    <property type="term" value="F:oxidoreductase activity, acting on diphenols and related substances as donors, oxygen as acceptor"/>
    <property type="evidence" value="ECO:0007669"/>
    <property type="project" value="TreeGrafter"/>
</dbReference>
<keyword evidence="3 12" id="KW-0813">Transport</keyword>
<keyword evidence="13" id="KW-0560">Oxidoreductase</keyword>
<feature type="transmembrane region" description="Helical" evidence="12">
    <location>
        <begin position="362"/>
        <end position="383"/>
    </location>
</feature>
<evidence type="ECO:0000256" key="3">
    <source>
        <dbReference type="ARBA" id="ARBA00022448"/>
    </source>
</evidence>
<dbReference type="EC" id="1.10.3.-" evidence="13"/>
<dbReference type="RefSeq" id="WP_184663724.1">
    <property type="nucleotide sequence ID" value="NZ_JACHHB010000005.1"/>
</dbReference>
<protein>
    <submittedName>
        <fullName evidence="13">Cytochrome d ubiquinol oxidase subunit I</fullName>
        <ecNumber evidence="13">1.10.3.-</ecNumber>
    </submittedName>
</protein>
<dbReference type="Pfam" id="PF01654">
    <property type="entry name" value="Cyt_bd_oxida_I"/>
    <property type="match status" value="1"/>
</dbReference>
<dbReference type="PANTHER" id="PTHR30365">
    <property type="entry name" value="CYTOCHROME D UBIQUINOL OXIDASE"/>
    <property type="match status" value="1"/>
</dbReference>
<evidence type="ECO:0000256" key="1">
    <source>
        <dbReference type="ARBA" id="ARBA00004651"/>
    </source>
</evidence>
<dbReference type="GO" id="GO:0019646">
    <property type="term" value="P:aerobic electron transport chain"/>
    <property type="evidence" value="ECO:0007669"/>
    <property type="project" value="InterPro"/>
</dbReference>
<evidence type="ECO:0000256" key="4">
    <source>
        <dbReference type="ARBA" id="ARBA00022475"/>
    </source>
</evidence>
<name>A0A840QPE3_9BACI</name>
<organism evidence="13 14">
    <name type="scientific">Texcoconibacillus texcoconensis</name>
    <dbReference type="NCBI Taxonomy" id="1095777"/>
    <lineage>
        <taxon>Bacteria</taxon>
        <taxon>Bacillati</taxon>
        <taxon>Bacillota</taxon>
        <taxon>Bacilli</taxon>
        <taxon>Bacillales</taxon>
        <taxon>Bacillaceae</taxon>
        <taxon>Texcoconibacillus</taxon>
    </lineage>
</organism>
<keyword evidence="14" id="KW-1185">Reference proteome</keyword>
<reference evidence="13 14" key="1">
    <citation type="submission" date="2020-08" db="EMBL/GenBank/DDBJ databases">
        <title>Genomic Encyclopedia of Type Strains, Phase IV (KMG-IV): sequencing the most valuable type-strain genomes for metagenomic binning, comparative biology and taxonomic classification.</title>
        <authorList>
            <person name="Goeker M."/>
        </authorList>
    </citation>
    <scope>NUCLEOTIDE SEQUENCE [LARGE SCALE GENOMIC DNA]</scope>
    <source>
        <strain evidence="13 14">DSM 24696</strain>
    </source>
</reference>
<evidence type="ECO:0000313" key="14">
    <source>
        <dbReference type="Proteomes" id="UP000551878"/>
    </source>
</evidence>
<feature type="transmembrane region" description="Helical" evidence="12">
    <location>
        <begin position="94"/>
        <end position="117"/>
    </location>
</feature>
<dbReference type="EMBL" id="JACHHB010000005">
    <property type="protein sequence ID" value="MBB5173272.1"/>
    <property type="molecule type" value="Genomic_DNA"/>
</dbReference>
<dbReference type="GO" id="GO:0020037">
    <property type="term" value="F:heme binding"/>
    <property type="evidence" value="ECO:0007669"/>
    <property type="project" value="TreeGrafter"/>
</dbReference>
<feature type="transmembrane region" description="Helical" evidence="12">
    <location>
        <begin position="12"/>
        <end position="40"/>
    </location>
</feature>
<comment type="similarity">
    <text evidence="2 12">Belongs to the cytochrome ubiquinol oxidase subunit 1 family.</text>
</comment>
<keyword evidence="5 12" id="KW-0349">Heme</keyword>
<evidence type="ECO:0000256" key="7">
    <source>
        <dbReference type="ARBA" id="ARBA00022723"/>
    </source>
</evidence>
<accession>A0A840QPE3</accession>
<dbReference type="GO" id="GO:0009055">
    <property type="term" value="F:electron transfer activity"/>
    <property type="evidence" value="ECO:0007669"/>
    <property type="project" value="UniProtKB-UniRule"/>
</dbReference>
<sequence length="453" mass="50313">MFEYDPVLYSRILTAITLSFHIIFATVGVGAPLMIAIAEWMGIKRNDPHYTLLARRWARGFVVVVAVGVVTGTAIGLQLSLLWPNFMQAAGHTIGLPLFMEVFAFFFEAIFLGIYLYTWDRFKSKMKHFLLVIPVVIGATASAFFITTVNGFMNTPYGFDLVDGVLTNVSPLQAMFNPATPTKVSHVIITCYLTTAFILAAIAAFKLMRGSNHIYHKKALHMTMVTGAVFAIATAAIGDLSGKFLHEYQPEKLAAAEWHFETTSEAPLVLGGVLTEDNEVNYALEIPYALSILAGGTTGEEVIGLNEFPEEELPPLFVHYLFDIMVFIGMYLLLVSVAFVLMNWHNRFNPIKRFNGFSNKMLWAIAAGGPIAMLGTQSGWFFAEIGRQPWIINGVMTVSEAATSSQHVDIMLVLFSILYAILGVTSFIVLRRMFKHYPVEHELVERGIEREGA</sequence>
<keyword evidence="4 12" id="KW-1003">Cell membrane</keyword>
<keyword evidence="6 12" id="KW-0812">Transmembrane</keyword>
<dbReference type="GO" id="GO:0005886">
    <property type="term" value="C:plasma membrane"/>
    <property type="evidence" value="ECO:0007669"/>
    <property type="project" value="UniProtKB-SubCell"/>
</dbReference>
<keyword evidence="11 12" id="KW-0472">Membrane</keyword>
<keyword evidence="8 12" id="KW-0249">Electron transport</keyword>
<dbReference type="GO" id="GO:0070069">
    <property type="term" value="C:cytochrome complex"/>
    <property type="evidence" value="ECO:0007669"/>
    <property type="project" value="UniProtKB-UniRule"/>
</dbReference>
<comment type="caution">
    <text evidence="13">The sequence shown here is derived from an EMBL/GenBank/DDBJ whole genome shotgun (WGS) entry which is preliminary data.</text>
</comment>
<dbReference type="GO" id="GO:0046872">
    <property type="term" value="F:metal ion binding"/>
    <property type="evidence" value="ECO:0007669"/>
    <property type="project" value="UniProtKB-UniRule"/>
</dbReference>
<evidence type="ECO:0000256" key="10">
    <source>
        <dbReference type="ARBA" id="ARBA00023004"/>
    </source>
</evidence>
<keyword evidence="10 12" id="KW-0408">Iron</keyword>
<comment type="subcellular location">
    <subcellularLocation>
        <location evidence="1">Cell membrane</location>
        <topology evidence="1">Multi-pass membrane protein</topology>
    </subcellularLocation>
</comment>
<feature type="transmembrane region" description="Helical" evidence="12">
    <location>
        <begin position="317"/>
        <end position="341"/>
    </location>
</feature>
<keyword evidence="9 12" id="KW-1133">Transmembrane helix</keyword>
<feature type="transmembrane region" description="Helical" evidence="12">
    <location>
        <begin position="410"/>
        <end position="430"/>
    </location>
</feature>
<evidence type="ECO:0000256" key="6">
    <source>
        <dbReference type="ARBA" id="ARBA00022692"/>
    </source>
</evidence>
<gene>
    <name evidence="13" type="ORF">HNQ41_001441</name>
</gene>
<dbReference type="AlphaFoldDB" id="A0A840QPE3"/>
<feature type="transmembrane region" description="Helical" evidence="12">
    <location>
        <begin position="184"/>
        <end position="207"/>
    </location>
</feature>
<evidence type="ECO:0000256" key="5">
    <source>
        <dbReference type="ARBA" id="ARBA00022617"/>
    </source>
</evidence>
<feature type="transmembrane region" description="Helical" evidence="12">
    <location>
        <begin position="61"/>
        <end position="82"/>
    </location>
</feature>
<evidence type="ECO:0000256" key="12">
    <source>
        <dbReference type="PIRNR" id="PIRNR006446"/>
    </source>
</evidence>
<dbReference type="PANTHER" id="PTHR30365:SF14">
    <property type="entry name" value="CYTOCHROME BD MENAQUINOL OXIDASE SUBUNIT I-RELATED"/>
    <property type="match status" value="1"/>
</dbReference>
<evidence type="ECO:0000256" key="11">
    <source>
        <dbReference type="ARBA" id="ARBA00023136"/>
    </source>
</evidence>
<evidence type="ECO:0000256" key="8">
    <source>
        <dbReference type="ARBA" id="ARBA00022982"/>
    </source>
</evidence>
<evidence type="ECO:0000256" key="9">
    <source>
        <dbReference type="ARBA" id="ARBA00022989"/>
    </source>
</evidence>
<feature type="transmembrane region" description="Helical" evidence="12">
    <location>
        <begin position="129"/>
        <end position="153"/>
    </location>
</feature>
<dbReference type="PIRSF" id="PIRSF006446">
    <property type="entry name" value="Cyt_quinol_oxidase_1"/>
    <property type="match status" value="1"/>
</dbReference>
<dbReference type="Proteomes" id="UP000551878">
    <property type="component" value="Unassembled WGS sequence"/>
</dbReference>
<dbReference type="InterPro" id="IPR002585">
    <property type="entry name" value="Cyt-d_ubiquinol_oxidase_su_1"/>
</dbReference>
<keyword evidence="7 12" id="KW-0479">Metal-binding</keyword>
<evidence type="ECO:0000256" key="2">
    <source>
        <dbReference type="ARBA" id="ARBA00009819"/>
    </source>
</evidence>